<organism evidence="4 5">
    <name type="scientific">Papaver atlanticum</name>
    <dbReference type="NCBI Taxonomy" id="357466"/>
    <lineage>
        <taxon>Eukaryota</taxon>
        <taxon>Viridiplantae</taxon>
        <taxon>Streptophyta</taxon>
        <taxon>Embryophyta</taxon>
        <taxon>Tracheophyta</taxon>
        <taxon>Spermatophyta</taxon>
        <taxon>Magnoliopsida</taxon>
        <taxon>Ranunculales</taxon>
        <taxon>Papaveraceae</taxon>
        <taxon>Papaveroideae</taxon>
        <taxon>Papaver</taxon>
    </lineage>
</organism>
<protein>
    <recommendedName>
        <fullName evidence="3">SWIM-type domain-containing protein</fullName>
    </recommendedName>
</protein>
<evidence type="ECO:0000256" key="1">
    <source>
        <dbReference type="PROSITE-ProRule" id="PRU00325"/>
    </source>
</evidence>
<comment type="caution">
    <text evidence="4">The sequence shown here is derived from an EMBL/GenBank/DDBJ whole genome shotgun (WGS) entry which is preliminary data.</text>
</comment>
<dbReference type="InterPro" id="IPR014842">
    <property type="entry name" value="AFT"/>
</dbReference>
<feature type="domain" description="SWIM-type" evidence="3">
    <location>
        <begin position="601"/>
        <end position="639"/>
    </location>
</feature>
<evidence type="ECO:0000313" key="4">
    <source>
        <dbReference type="EMBL" id="KAI3959720.1"/>
    </source>
</evidence>
<dbReference type="GO" id="GO:0000981">
    <property type="term" value="F:DNA-binding transcription factor activity, RNA polymerase II-specific"/>
    <property type="evidence" value="ECO:0007669"/>
    <property type="project" value="InterPro"/>
</dbReference>
<keyword evidence="5" id="KW-1185">Reference proteome</keyword>
<evidence type="ECO:0000259" key="3">
    <source>
        <dbReference type="PROSITE" id="PS50966"/>
    </source>
</evidence>
<keyword evidence="1" id="KW-0862">Zinc</keyword>
<dbReference type="GO" id="GO:0008270">
    <property type="term" value="F:zinc ion binding"/>
    <property type="evidence" value="ECO:0007669"/>
    <property type="project" value="UniProtKB-KW"/>
</dbReference>
<dbReference type="PANTHER" id="PTHR31569:SF4">
    <property type="entry name" value="SWIM-TYPE DOMAIN-CONTAINING PROTEIN"/>
    <property type="match status" value="1"/>
</dbReference>
<dbReference type="Pfam" id="PF10551">
    <property type="entry name" value="MULE"/>
    <property type="match status" value="1"/>
</dbReference>
<dbReference type="Pfam" id="PF08731">
    <property type="entry name" value="AFT"/>
    <property type="match status" value="1"/>
</dbReference>
<evidence type="ECO:0000313" key="5">
    <source>
        <dbReference type="Proteomes" id="UP001202328"/>
    </source>
</evidence>
<keyword evidence="1" id="KW-0479">Metal-binding</keyword>
<dbReference type="Proteomes" id="UP001202328">
    <property type="component" value="Unassembled WGS sequence"/>
</dbReference>
<accession>A0AAD4XY26</accession>
<dbReference type="GO" id="GO:0010106">
    <property type="term" value="P:cellular response to iron ion starvation"/>
    <property type="evidence" value="ECO:0007669"/>
    <property type="project" value="InterPro"/>
</dbReference>
<keyword evidence="1" id="KW-0863">Zinc-finger</keyword>
<dbReference type="InterPro" id="IPR018289">
    <property type="entry name" value="MULE_transposase_dom"/>
</dbReference>
<feature type="region of interest" description="Disordered" evidence="2">
    <location>
        <begin position="181"/>
        <end position="200"/>
    </location>
</feature>
<proteinExistence type="predicted"/>
<sequence length="704" mass="80991">RKRKRADHIYKQVTPRTSYSLLSIEIGSLGEWDKILSMVDVNFGREIMEVDSSSEGSFDSGRHLESTATQMVVGTINSGPLMEIIPSVDSPQLDVAPGVDSPQLVETTSITEPDSQPVTVDLTPFFVTDQVFDSREAIIEWCQEVGKKNNTVLVISHSKRTLKGKGSRITLGCERSGWYTDHKKKSLQPKPPEPRKRKSRTRKCGCPFQLKCDWVEGNKWTLRVVCGRHNHELSDTLTGHAYAGRLKEEEKQLVLHLTATGVPPQQVLIALKEKSKENYSTLKTIYNVKSKHRKSQVEGKSAMQQVMELLAQYHYVEKHRSTEETNEVRDIFWAHPESMLLAKCFPSVLMVDSTCKSNRFKKPLIHIVGISSIGKLFTVAFAFMEADTEQHYIWALTQLKWMYMPNTLPSLFVTDRESALVNAIDIVFPRSSRLLCTWHINQQVQANCEKAFEDNEEWEQFHTDWNHVWQAETMDEYGDAYADFATKWAPRYPSCIVYLRDTWLIQKEKFALAWTNKIKHFGNTTTKADKEHENLRKYLVSAVDSYSTCWKAMHNMIKDEIAQIKFSFELSLTTLNQEHLSPALEELRNHVSHKALELVLYEIHHSENLGNEESSCRCFLHSTHGLPCAHELVKYVPQGKAIPLSNIDSHWKQLSIVPTQELYNGFDVLPEFQLLRQKWIEAVEPRRSLLLRKIKDIATFKTRN</sequence>
<dbReference type="GO" id="GO:0045944">
    <property type="term" value="P:positive regulation of transcription by RNA polymerase II"/>
    <property type="evidence" value="ECO:0007669"/>
    <property type="project" value="InterPro"/>
</dbReference>
<name>A0AAD4XY26_9MAGN</name>
<dbReference type="AlphaFoldDB" id="A0AAD4XY26"/>
<gene>
    <name evidence="4" type="ORF">MKW98_018820</name>
</gene>
<dbReference type="EMBL" id="JAJJMB010000989">
    <property type="protein sequence ID" value="KAI3959720.1"/>
    <property type="molecule type" value="Genomic_DNA"/>
</dbReference>
<dbReference type="InterPro" id="IPR007527">
    <property type="entry name" value="Znf_SWIM"/>
</dbReference>
<feature type="non-terminal residue" evidence="4">
    <location>
        <position position="1"/>
    </location>
</feature>
<evidence type="ECO:0000256" key="2">
    <source>
        <dbReference type="SAM" id="MobiDB-lite"/>
    </source>
</evidence>
<dbReference type="PROSITE" id="PS50966">
    <property type="entry name" value="ZF_SWIM"/>
    <property type="match status" value="1"/>
</dbReference>
<reference evidence="4" key="1">
    <citation type="submission" date="2022-04" db="EMBL/GenBank/DDBJ databases">
        <title>A functionally conserved STORR gene fusion in Papaver species that diverged 16.8 million years ago.</title>
        <authorList>
            <person name="Catania T."/>
        </authorList>
    </citation>
    <scope>NUCLEOTIDE SEQUENCE</scope>
    <source>
        <strain evidence="4">S-188037</strain>
    </source>
</reference>
<dbReference type="InterPro" id="IPR052579">
    <property type="entry name" value="Zinc_finger_SWIM"/>
</dbReference>
<dbReference type="PANTHER" id="PTHR31569">
    <property type="entry name" value="SWIM-TYPE DOMAIN-CONTAINING PROTEIN"/>
    <property type="match status" value="1"/>
</dbReference>